<dbReference type="GO" id="GO:0005739">
    <property type="term" value="C:mitochondrion"/>
    <property type="evidence" value="ECO:0007669"/>
    <property type="project" value="UniProtKB-SubCell"/>
</dbReference>
<keyword evidence="7" id="KW-0695">RNA-directed DNA polymerase</keyword>
<gene>
    <name evidence="10" type="ORF">KHLLAP_LOCUS7053</name>
</gene>
<dbReference type="CDD" id="cd09274">
    <property type="entry name" value="RNase_HI_RT_Ty3"/>
    <property type="match status" value="1"/>
</dbReference>
<evidence type="ECO:0000256" key="7">
    <source>
        <dbReference type="ARBA" id="ARBA00022918"/>
    </source>
</evidence>
<dbReference type="Pfam" id="PF17917">
    <property type="entry name" value="RT_RNaseH"/>
    <property type="match status" value="1"/>
</dbReference>
<name>A0AAI8YJ22_9PEZI</name>
<evidence type="ECO:0000256" key="4">
    <source>
        <dbReference type="ARBA" id="ARBA00022722"/>
    </source>
</evidence>
<dbReference type="PANTHER" id="PTHR37984">
    <property type="entry name" value="PROTEIN CBG26694"/>
    <property type="match status" value="1"/>
</dbReference>
<proteinExistence type="predicted"/>
<dbReference type="GO" id="GO:0003964">
    <property type="term" value="F:RNA-directed DNA polymerase activity"/>
    <property type="evidence" value="ECO:0007669"/>
    <property type="project" value="UniProtKB-KW"/>
</dbReference>
<evidence type="ECO:0000256" key="5">
    <source>
        <dbReference type="ARBA" id="ARBA00022759"/>
    </source>
</evidence>
<dbReference type="InterPro" id="IPR041373">
    <property type="entry name" value="RT_RNaseH"/>
</dbReference>
<evidence type="ECO:0000313" key="11">
    <source>
        <dbReference type="Proteomes" id="UP001295740"/>
    </source>
</evidence>
<comment type="subcellular location">
    <subcellularLocation>
        <location evidence="1">Mitochondrion</location>
    </subcellularLocation>
</comment>
<dbReference type="InterPro" id="IPR043128">
    <property type="entry name" value="Rev_trsase/Diguanyl_cyclase"/>
</dbReference>
<keyword evidence="8" id="KW-0496">Mitochondrion</keyword>
<evidence type="ECO:0000259" key="9">
    <source>
        <dbReference type="Pfam" id="PF17917"/>
    </source>
</evidence>
<dbReference type="InterPro" id="IPR050951">
    <property type="entry name" value="Retrovirus_Pol_polyprotein"/>
</dbReference>
<dbReference type="PANTHER" id="PTHR37984:SF5">
    <property type="entry name" value="PROTEIN NYNRIN-LIKE"/>
    <property type="match status" value="1"/>
</dbReference>
<evidence type="ECO:0000313" key="10">
    <source>
        <dbReference type="EMBL" id="CAJ2506585.1"/>
    </source>
</evidence>
<keyword evidence="5" id="KW-0255">Endonuclease</keyword>
<reference evidence="10" key="1">
    <citation type="submission" date="2023-10" db="EMBL/GenBank/DDBJ databases">
        <authorList>
            <person name="Hackl T."/>
        </authorList>
    </citation>
    <scope>NUCLEOTIDE SEQUENCE</scope>
</reference>
<evidence type="ECO:0000256" key="8">
    <source>
        <dbReference type="ARBA" id="ARBA00023128"/>
    </source>
</evidence>
<dbReference type="EMBL" id="CAUWAG010000010">
    <property type="protein sequence ID" value="CAJ2506585.1"/>
    <property type="molecule type" value="Genomic_DNA"/>
</dbReference>
<keyword evidence="4" id="KW-0540">Nuclease</keyword>
<dbReference type="AlphaFoldDB" id="A0AAI8YJ22"/>
<dbReference type="SUPFAM" id="SSF56672">
    <property type="entry name" value="DNA/RNA polymerases"/>
    <property type="match status" value="1"/>
</dbReference>
<dbReference type="Gene3D" id="3.30.70.270">
    <property type="match status" value="2"/>
</dbReference>
<keyword evidence="3" id="KW-0548">Nucleotidyltransferase</keyword>
<dbReference type="GO" id="GO:0004519">
    <property type="term" value="F:endonuclease activity"/>
    <property type="evidence" value="ECO:0007669"/>
    <property type="project" value="UniProtKB-KW"/>
</dbReference>
<evidence type="ECO:0000256" key="6">
    <source>
        <dbReference type="ARBA" id="ARBA00022801"/>
    </source>
</evidence>
<keyword evidence="11" id="KW-1185">Reference proteome</keyword>
<feature type="domain" description="Reverse transcriptase RNase H-like" evidence="9">
    <location>
        <begin position="145"/>
        <end position="226"/>
    </location>
</feature>
<evidence type="ECO:0000256" key="2">
    <source>
        <dbReference type="ARBA" id="ARBA00022679"/>
    </source>
</evidence>
<protein>
    <submittedName>
        <fullName evidence="10">Uu.00g077710.m01.CDS01</fullName>
    </submittedName>
</protein>
<evidence type="ECO:0000256" key="3">
    <source>
        <dbReference type="ARBA" id="ARBA00022695"/>
    </source>
</evidence>
<dbReference type="GO" id="GO:0016787">
    <property type="term" value="F:hydrolase activity"/>
    <property type="evidence" value="ECO:0007669"/>
    <property type="project" value="UniProtKB-KW"/>
</dbReference>
<organism evidence="10 11">
    <name type="scientific">Anthostomella pinea</name>
    <dbReference type="NCBI Taxonomy" id="933095"/>
    <lineage>
        <taxon>Eukaryota</taxon>
        <taxon>Fungi</taxon>
        <taxon>Dikarya</taxon>
        <taxon>Ascomycota</taxon>
        <taxon>Pezizomycotina</taxon>
        <taxon>Sordariomycetes</taxon>
        <taxon>Xylariomycetidae</taxon>
        <taxon>Xylariales</taxon>
        <taxon>Xylariaceae</taxon>
        <taxon>Anthostomella</taxon>
    </lineage>
</organism>
<dbReference type="Proteomes" id="UP001295740">
    <property type="component" value="Unassembled WGS sequence"/>
</dbReference>
<accession>A0AAI8YJ22</accession>
<keyword evidence="6" id="KW-0378">Hydrolase</keyword>
<sequence length="227" mass="25957">MKQQMITSLPPAQRSTSATDILIYSQTMDEQRKHVNLVLAALQAAKLLVNTEQSDFLTQRVDFLGFTITPGEVRIQESKISSVRDWPVPNSVANVRAFVRFTNYVRPLITNFEKHAGPLTDLTKKDREFEWIAKEQQAFDPIRELILSASDCALGGQLGQRDENGKLHPVAFFSKKLHGPELNYQIHDKELMAVIEAFREWKPYLSGTERPVKVYSDHKNLTHFMTT</sequence>
<comment type="caution">
    <text evidence="10">The sequence shown here is derived from an EMBL/GenBank/DDBJ whole genome shotgun (WGS) entry which is preliminary data.</text>
</comment>
<keyword evidence="2" id="KW-0808">Transferase</keyword>
<evidence type="ECO:0000256" key="1">
    <source>
        <dbReference type="ARBA" id="ARBA00004173"/>
    </source>
</evidence>
<dbReference type="InterPro" id="IPR043502">
    <property type="entry name" value="DNA/RNA_pol_sf"/>
</dbReference>